<protein>
    <recommendedName>
        <fullName evidence="4">Aminoacyl-transfer RNA synthetases class-II family profile domain-containing protein</fullName>
    </recommendedName>
</protein>
<gene>
    <name evidence="2" type="ORF">GCM10011505_17270</name>
</gene>
<dbReference type="SUPFAM" id="SSF55681">
    <property type="entry name" value="Class II aaRS and biotin synthetases"/>
    <property type="match status" value="1"/>
</dbReference>
<dbReference type="Proteomes" id="UP000603352">
    <property type="component" value="Unassembled WGS sequence"/>
</dbReference>
<reference evidence="3" key="1">
    <citation type="journal article" date="2019" name="Int. J. Syst. Evol. Microbiol.">
        <title>The Global Catalogue of Microorganisms (GCM) 10K type strain sequencing project: providing services to taxonomists for standard genome sequencing and annotation.</title>
        <authorList>
            <consortium name="The Broad Institute Genomics Platform"/>
            <consortium name="The Broad Institute Genome Sequencing Center for Infectious Disease"/>
            <person name="Wu L."/>
            <person name="Ma J."/>
        </authorList>
    </citation>
    <scope>NUCLEOTIDE SEQUENCE [LARGE SCALE GENOMIC DNA]</scope>
    <source>
        <strain evidence="3">CGMCC 1.10188</strain>
    </source>
</reference>
<dbReference type="InterPro" id="IPR045864">
    <property type="entry name" value="aa-tRNA-synth_II/BPL/LPL"/>
</dbReference>
<organism evidence="2 3">
    <name type="scientific">Tistrella bauzanensis</name>
    <dbReference type="NCBI Taxonomy" id="657419"/>
    <lineage>
        <taxon>Bacteria</taxon>
        <taxon>Pseudomonadati</taxon>
        <taxon>Pseudomonadota</taxon>
        <taxon>Alphaproteobacteria</taxon>
        <taxon>Geminicoccales</taxon>
        <taxon>Geminicoccaceae</taxon>
        <taxon>Tistrella</taxon>
    </lineage>
</organism>
<name>A0ABQ1IDL5_9PROT</name>
<dbReference type="Gene3D" id="3.30.930.10">
    <property type="entry name" value="Bira Bifunctional Protein, Domain 2"/>
    <property type="match status" value="1"/>
</dbReference>
<comment type="caution">
    <text evidence="2">The sequence shown here is derived from an EMBL/GenBank/DDBJ whole genome shotgun (WGS) entry which is preliminary data.</text>
</comment>
<proteinExistence type="predicted"/>
<dbReference type="RefSeq" id="WP_188576815.1">
    <property type="nucleotide sequence ID" value="NZ_BMDZ01000015.1"/>
</dbReference>
<evidence type="ECO:0000256" key="1">
    <source>
        <dbReference type="SAM" id="MobiDB-lite"/>
    </source>
</evidence>
<evidence type="ECO:0000313" key="2">
    <source>
        <dbReference type="EMBL" id="GGB36352.1"/>
    </source>
</evidence>
<sequence>MCSEHGSEHNCGHDAATGADTLFRAAEDGLVTLGPDVTELMIALDDHIRGWARGVPARPMIYPPLMRAADLDTLDFFHNFPHLGVMTAGIDEVHHATVAEEAKAGPVTRIAGDRLTDATHVLPTAACYNVYLDLRGARLDAPRFVTTVARCFRREAYYDGLRRLTGFTMREIVCVGPQDAVKAHLKTFRARVLAFADRLDLPLKIEAATDPFFSNDAARTAMQKLFPVKEEFVYGDTLAIASVNFHRNFFGERCDIHNQDGSHAFSGCVAFGLERWMHALLDMHDGNVRRARAALEVAIADEAAELAASGLLPGDLVAPPPADEAQRPKPPRATGGDANARRERGPADAGAGA</sequence>
<keyword evidence="3" id="KW-1185">Reference proteome</keyword>
<evidence type="ECO:0008006" key="4">
    <source>
        <dbReference type="Google" id="ProtNLM"/>
    </source>
</evidence>
<evidence type="ECO:0000313" key="3">
    <source>
        <dbReference type="Proteomes" id="UP000603352"/>
    </source>
</evidence>
<accession>A0ABQ1IDL5</accession>
<feature type="region of interest" description="Disordered" evidence="1">
    <location>
        <begin position="311"/>
        <end position="353"/>
    </location>
</feature>
<dbReference type="EMBL" id="BMDZ01000015">
    <property type="protein sequence ID" value="GGB36352.1"/>
    <property type="molecule type" value="Genomic_DNA"/>
</dbReference>